<sequence>MKIGQVVQGHYQVVAKLGYGTGSTVWLSRDLWEPKYWALKVHVNTLKHNQELEVYEHLASVDLADHPGQEYVRKLETSFKLRGPHGEHAVFVMKPLGMSLRSFQDMQREGVFQKDLAASAVDQVLLGLSYLHDAGVVHTDLHSDNLLIALTNDSVLAKVEENEMQNPCPRKQIGDSFIYVSRHVLSGAGPLTISDFGQARIGMEQHGNAMPVPYRAPEVILNMPWGSAVDVWSVALLAWDLLERRGLFRIYNAESQELNDAHHLAAMTALLGPPPPDFLKRSDETRKYWTEDGEWRGPVPLPPATDLNTLARDTAEEHRDMFLSFVECNLCWLPEERLTALQSYFHPWLRGKSPEDLL</sequence>
<evidence type="ECO:0000313" key="9">
    <source>
        <dbReference type="Proteomes" id="UP001586593"/>
    </source>
</evidence>
<dbReference type="Pfam" id="PF00069">
    <property type="entry name" value="Pkinase"/>
    <property type="match status" value="1"/>
</dbReference>
<proteinExistence type="predicted"/>
<evidence type="ECO:0000256" key="1">
    <source>
        <dbReference type="ARBA" id="ARBA00022527"/>
    </source>
</evidence>
<keyword evidence="5 6" id="KW-0067">ATP-binding</keyword>
<keyword evidence="2" id="KW-0808">Transferase</keyword>
<evidence type="ECO:0000259" key="7">
    <source>
        <dbReference type="PROSITE" id="PS50011"/>
    </source>
</evidence>
<gene>
    <name evidence="8" type="ORF">VTK73DRAFT_8263</name>
</gene>
<reference evidence="8 9" key="1">
    <citation type="journal article" date="2024" name="Commun. Biol.">
        <title>Comparative genomic analysis of thermophilic fungi reveals convergent evolutionary adaptations and gene losses.</title>
        <authorList>
            <person name="Steindorff A.S."/>
            <person name="Aguilar-Pontes M.V."/>
            <person name="Robinson A.J."/>
            <person name="Andreopoulos B."/>
            <person name="LaButti K."/>
            <person name="Kuo A."/>
            <person name="Mondo S."/>
            <person name="Riley R."/>
            <person name="Otillar R."/>
            <person name="Haridas S."/>
            <person name="Lipzen A."/>
            <person name="Grimwood J."/>
            <person name="Schmutz J."/>
            <person name="Clum A."/>
            <person name="Reid I.D."/>
            <person name="Moisan M.C."/>
            <person name="Butler G."/>
            <person name="Nguyen T.T.M."/>
            <person name="Dewar K."/>
            <person name="Conant G."/>
            <person name="Drula E."/>
            <person name="Henrissat B."/>
            <person name="Hansel C."/>
            <person name="Singer S."/>
            <person name="Hutchinson M.I."/>
            <person name="de Vries R.P."/>
            <person name="Natvig D.O."/>
            <person name="Powell A.J."/>
            <person name="Tsang A."/>
            <person name="Grigoriev I.V."/>
        </authorList>
    </citation>
    <scope>NUCLEOTIDE SEQUENCE [LARGE SCALE GENOMIC DNA]</scope>
    <source>
        <strain evidence="8 9">ATCC 24622</strain>
    </source>
</reference>
<dbReference type="Gene3D" id="1.10.510.10">
    <property type="entry name" value="Transferase(Phosphotransferase) domain 1"/>
    <property type="match status" value="1"/>
</dbReference>
<dbReference type="InterPro" id="IPR000719">
    <property type="entry name" value="Prot_kinase_dom"/>
</dbReference>
<dbReference type="PROSITE" id="PS00107">
    <property type="entry name" value="PROTEIN_KINASE_ATP"/>
    <property type="match status" value="1"/>
</dbReference>
<dbReference type="PANTHER" id="PTHR45646">
    <property type="entry name" value="SERINE/THREONINE-PROTEIN KINASE DOA-RELATED"/>
    <property type="match status" value="1"/>
</dbReference>
<feature type="domain" description="Protein kinase" evidence="7">
    <location>
        <begin position="11"/>
        <end position="349"/>
    </location>
</feature>
<organism evidence="8 9">
    <name type="scientific">Phialemonium thermophilum</name>
    <dbReference type="NCBI Taxonomy" id="223376"/>
    <lineage>
        <taxon>Eukaryota</taxon>
        <taxon>Fungi</taxon>
        <taxon>Dikarya</taxon>
        <taxon>Ascomycota</taxon>
        <taxon>Pezizomycotina</taxon>
        <taxon>Sordariomycetes</taxon>
        <taxon>Sordariomycetidae</taxon>
        <taxon>Cephalothecales</taxon>
        <taxon>Cephalothecaceae</taxon>
        <taxon>Phialemonium</taxon>
    </lineage>
</organism>
<dbReference type="InterPro" id="IPR051175">
    <property type="entry name" value="CLK_kinases"/>
</dbReference>
<dbReference type="InterPro" id="IPR011009">
    <property type="entry name" value="Kinase-like_dom_sf"/>
</dbReference>
<dbReference type="Gene3D" id="3.30.200.20">
    <property type="entry name" value="Phosphorylase Kinase, domain 1"/>
    <property type="match status" value="1"/>
</dbReference>
<evidence type="ECO:0000256" key="4">
    <source>
        <dbReference type="ARBA" id="ARBA00022777"/>
    </source>
</evidence>
<dbReference type="PANTHER" id="PTHR45646:SF11">
    <property type="entry name" value="SERINE_THREONINE-PROTEIN KINASE DOA"/>
    <property type="match status" value="1"/>
</dbReference>
<accession>A0ABR3XQP1</accession>
<protein>
    <recommendedName>
        <fullName evidence="7">Protein kinase domain-containing protein</fullName>
    </recommendedName>
</protein>
<dbReference type="SMART" id="SM00220">
    <property type="entry name" value="S_TKc"/>
    <property type="match status" value="1"/>
</dbReference>
<evidence type="ECO:0000256" key="6">
    <source>
        <dbReference type="PROSITE-ProRule" id="PRU10141"/>
    </source>
</evidence>
<comment type="caution">
    <text evidence="8">The sequence shown here is derived from an EMBL/GenBank/DDBJ whole genome shotgun (WGS) entry which is preliminary data.</text>
</comment>
<evidence type="ECO:0000256" key="2">
    <source>
        <dbReference type="ARBA" id="ARBA00022679"/>
    </source>
</evidence>
<dbReference type="SUPFAM" id="SSF56112">
    <property type="entry name" value="Protein kinase-like (PK-like)"/>
    <property type="match status" value="1"/>
</dbReference>
<dbReference type="EMBL" id="JAZHXJ010000059">
    <property type="protein sequence ID" value="KAL1878039.1"/>
    <property type="molecule type" value="Genomic_DNA"/>
</dbReference>
<keyword evidence="3 6" id="KW-0547">Nucleotide-binding</keyword>
<name>A0ABR3XQP1_9PEZI</name>
<evidence type="ECO:0000256" key="5">
    <source>
        <dbReference type="ARBA" id="ARBA00022840"/>
    </source>
</evidence>
<dbReference type="InterPro" id="IPR017441">
    <property type="entry name" value="Protein_kinase_ATP_BS"/>
</dbReference>
<keyword evidence="9" id="KW-1185">Reference proteome</keyword>
<dbReference type="PROSITE" id="PS50011">
    <property type="entry name" value="PROTEIN_KINASE_DOM"/>
    <property type="match status" value="1"/>
</dbReference>
<evidence type="ECO:0000313" key="8">
    <source>
        <dbReference type="EMBL" id="KAL1878039.1"/>
    </source>
</evidence>
<keyword evidence="4" id="KW-0418">Kinase</keyword>
<evidence type="ECO:0000256" key="3">
    <source>
        <dbReference type="ARBA" id="ARBA00022741"/>
    </source>
</evidence>
<feature type="binding site" evidence="6">
    <location>
        <position position="40"/>
    </location>
    <ligand>
        <name>ATP</name>
        <dbReference type="ChEBI" id="CHEBI:30616"/>
    </ligand>
</feature>
<dbReference type="Proteomes" id="UP001586593">
    <property type="component" value="Unassembled WGS sequence"/>
</dbReference>
<keyword evidence="1" id="KW-0723">Serine/threonine-protein kinase</keyword>